<evidence type="ECO:0000313" key="2">
    <source>
        <dbReference type="EMBL" id="MED6192390.1"/>
    </source>
</evidence>
<dbReference type="Proteomes" id="UP001341840">
    <property type="component" value="Unassembled WGS sequence"/>
</dbReference>
<keyword evidence="3" id="KW-1185">Reference proteome</keyword>
<evidence type="ECO:0000256" key="1">
    <source>
        <dbReference type="SAM" id="Coils"/>
    </source>
</evidence>
<reference evidence="2 3" key="1">
    <citation type="journal article" date="2023" name="Plants (Basel)">
        <title>Bridging the Gap: Combining Genomics and Transcriptomics Approaches to Understand Stylosanthes scabra, an Orphan Legume from the Brazilian Caatinga.</title>
        <authorList>
            <person name="Ferreira-Neto J.R.C."/>
            <person name="da Silva M.D."/>
            <person name="Binneck E."/>
            <person name="de Melo N.F."/>
            <person name="da Silva R.H."/>
            <person name="de Melo A.L.T.M."/>
            <person name="Pandolfi V."/>
            <person name="Bustamante F.O."/>
            <person name="Brasileiro-Vidal A.C."/>
            <person name="Benko-Iseppon A.M."/>
        </authorList>
    </citation>
    <scope>NUCLEOTIDE SEQUENCE [LARGE SCALE GENOMIC DNA]</scope>
    <source>
        <tissue evidence="2">Leaves</tissue>
    </source>
</reference>
<evidence type="ECO:0000313" key="3">
    <source>
        <dbReference type="Proteomes" id="UP001341840"/>
    </source>
</evidence>
<comment type="caution">
    <text evidence="2">The sequence shown here is derived from an EMBL/GenBank/DDBJ whole genome shotgun (WGS) entry which is preliminary data.</text>
</comment>
<gene>
    <name evidence="2" type="ORF">PIB30_009753</name>
</gene>
<proteinExistence type="predicted"/>
<feature type="coiled-coil region" evidence="1">
    <location>
        <begin position="77"/>
        <end position="111"/>
    </location>
</feature>
<sequence>MRDALKHLLNLPPGEGVSSRTMSMLQKLSTSFDQWSMDYHNGIGKIKAATECMSKAEKAKEGFIANAQDFKDIVTYEKALCNKLATLEQKKTELEQQINVITVEIARFKRKRENVTNRKREVFEDGKVLRSERDGLGSQVPRLEAEKELTKAIEANIEAEWSKLGKEVLQSTSFV</sequence>
<keyword evidence="1" id="KW-0175">Coiled coil</keyword>
<accession>A0ABU6X2M1</accession>
<name>A0ABU6X2M1_9FABA</name>
<protein>
    <submittedName>
        <fullName evidence="2">Uncharacterized protein</fullName>
    </submittedName>
</protein>
<organism evidence="2 3">
    <name type="scientific">Stylosanthes scabra</name>
    <dbReference type="NCBI Taxonomy" id="79078"/>
    <lineage>
        <taxon>Eukaryota</taxon>
        <taxon>Viridiplantae</taxon>
        <taxon>Streptophyta</taxon>
        <taxon>Embryophyta</taxon>
        <taxon>Tracheophyta</taxon>
        <taxon>Spermatophyta</taxon>
        <taxon>Magnoliopsida</taxon>
        <taxon>eudicotyledons</taxon>
        <taxon>Gunneridae</taxon>
        <taxon>Pentapetalae</taxon>
        <taxon>rosids</taxon>
        <taxon>fabids</taxon>
        <taxon>Fabales</taxon>
        <taxon>Fabaceae</taxon>
        <taxon>Papilionoideae</taxon>
        <taxon>50 kb inversion clade</taxon>
        <taxon>dalbergioids sensu lato</taxon>
        <taxon>Dalbergieae</taxon>
        <taxon>Pterocarpus clade</taxon>
        <taxon>Stylosanthes</taxon>
    </lineage>
</organism>
<dbReference type="EMBL" id="JASCZI010211471">
    <property type="protein sequence ID" value="MED6192390.1"/>
    <property type="molecule type" value="Genomic_DNA"/>
</dbReference>